<feature type="signal peptide" evidence="1">
    <location>
        <begin position="1"/>
        <end position="18"/>
    </location>
</feature>
<comment type="caution">
    <text evidence="2">The sequence shown here is derived from an EMBL/GenBank/DDBJ whole genome shotgun (WGS) entry which is preliminary data.</text>
</comment>
<dbReference type="Proteomes" id="UP000807025">
    <property type="component" value="Unassembled WGS sequence"/>
</dbReference>
<accession>A0A9P6DBT4</accession>
<protein>
    <submittedName>
        <fullName evidence="2">Uncharacterized protein</fullName>
    </submittedName>
</protein>
<evidence type="ECO:0000313" key="2">
    <source>
        <dbReference type="EMBL" id="KAF9490028.1"/>
    </source>
</evidence>
<reference evidence="2" key="1">
    <citation type="submission" date="2020-11" db="EMBL/GenBank/DDBJ databases">
        <authorList>
            <consortium name="DOE Joint Genome Institute"/>
            <person name="Ahrendt S."/>
            <person name="Riley R."/>
            <person name="Andreopoulos W."/>
            <person name="Labutti K."/>
            <person name="Pangilinan J."/>
            <person name="Ruiz-Duenas F.J."/>
            <person name="Barrasa J.M."/>
            <person name="Sanchez-Garcia M."/>
            <person name="Camarero S."/>
            <person name="Miyauchi S."/>
            <person name="Serrano A."/>
            <person name="Linde D."/>
            <person name="Babiker R."/>
            <person name="Drula E."/>
            <person name="Ayuso-Fernandez I."/>
            <person name="Pacheco R."/>
            <person name="Padilla G."/>
            <person name="Ferreira P."/>
            <person name="Barriuso J."/>
            <person name="Kellner H."/>
            <person name="Castanera R."/>
            <person name="Alfaro M."/>
            <person name="Ramirez L."/>
            <person name="Pisabarro A.G."/>
            <person name="Kuo A."/>
            <person name="Tritt A."/>
            <person name="Lipzen A."/>
            <person name="He G."/>
            <person name="Yan M."/>
            <person name="Ng V."/>
            <person name="Cullen D."/>
            <person name="Martin F."/>
            <person name="Rosso M.-N."/>
            <person name="Henrissat B."/>
            <person name="Hibbett D."/>
            <person name="Martinez A.T."/>
            <person name="Grigoriev I.V."/>
        </authorList>
    </citation>
    <scope>NUCLEOTIDE SEQUENCE</scope>
    <source>
        <strain evidence="2">ATCC 90797</strain>
    </source>
</reference>
<organism evidence="2 3">
    <name type="scientific">Pleurotus eryngii</name>
    <name type="common">Boletus of the steppes</name>
    <dbReference type="NCBI Taxonomy" id="5323"/>
    <lineage>
        <taxon>Eukaryota</taxon>
        <taxon>Fungi</taxon>
        <taxon>Dikarya</taxon>
        <taxon>Basidiomycota</taxon>
        <taxon>Agaricomycotina</taxon>
        <taxon>Agaricomycetes</taxon>
        <taxon>Agaricomycetidae</taxon>
        <taxon>Agaricales</taxon>
        <taxon>Pleurotineae</taxon>
        <taxon>Pleurotaceae</taxon>
        <taxon>Pleurotus</taxon>
    </lineage>
</organism>
<gene>
    <name evidence="2" type="ORF">BDN71DRAFT_1511598</name>
</gene>
<name>A0A9P6DBT4_PLEER</name>
<dbReference type="EMBL" id="MU154651">
    <property type="protein sequence ID" value="KAF9490028.1"/>
    <property type="molecule type" value="Genomic_DNA"/>
</dbReference>
<evidence type="ECO:0000256" key="1">
    <source>
        <dbReference type="SAM" id="SignalP"/>
    </source>
</evidence>
<sequence>MMFPTLLALSLVAVVASAADNSTTNSTVSSFFGNATSTFAPFPTPSSGSPTFNESVVVPIGNGTYSCFVYADAFPPAATSAVPFPNASASSVDTNATDSFNVTSNSSIVSATSFVLPSGTASPDKPSALPTYLCIPIAGNETAIFPNATANSSAIATPTFVYNGTFPSASVA</sequence>
<evidence type="ECO:0000313" key="3">
    <source>
        <dbReference type="Proteomes" id="UP000807025"/>
    </source>
</evidence>
<dbReference type="OrthoDB" id="10418853at2759"/>
<proteinExistence type="predicted"/>
<keyword evidence="1" id="KW-0732">Signal</keyword>
<dbReference type="AlphaFoldDB" id="A0A9P6DBT4"/>
<feature type="chain" id="PRO_5040458840" evidence="1">
    <location>
        <begin position="19"/>
        <end position="172"/>
    </location>
</feature>
<keyword evidence="3" id="KW-1185">Reference proteome</keyword>